<comment type="caution">
    <text evidence="2">The sequence shown here is derived from an EMBL/GenBank/DDBJ whole genome shotgun (WGS) entry which is preliminary data.</text>
</comment>
<dbReference type="EMBL" id="JBHTKJ010000073">
    <property type="protein sequence ID" value="MFD1040460.1"/>
    <property type="molecule type" value="Genomic_DNA"/>
</dbReference>
<keyword evidence="1" id="KW-0472">Membrane</keyword>
<feature type="transmembrane region" description="Helical" evidence="1">
    <location>
        <begin position="34"/>
        <end position="52"/>
    </location>
</feature>
<proteinExistence type="predicted"/>
<dbReference type="InterPro" id="IPR048147">
    <property type="entry name" value="CBO0543-like"/>
</dbReference>
<reference evidence="3" key="1">
    <citation type="journal article" date="2019" name="Int. J. Syst. Evol. Microbiol.">
        <title>The Global Catalogue of Microorganisms (GCM) 10K type strain sequencing project: providing services to taxonomists for standard genome sequencing and annotation.</title>
        <authorList>
            <consortium name="The Broad Institute Genomics Platform"/>
            <consortium name="The Broad Institute Genome Sequencing Center for Infectious Disease"/>
            <person name="Wu L."/>
            <person name="Ma J."/>
        </authorList>
    </citation>
    <scope>NUCLEOTIDE SEQUENCE [LARGE SCALE GENOMIC DNA]</scope>
    <source>
        <strain evidence="3">CCUG 56754</strain>
    </source>
</reference>
<dbReference type="NCBIfam" id="NF041644">
    <property type="entry name" value="CBO0543_fam"/>
    <property type="match status" value="1"/>
</dbReference>
<feature type="transmembrane region" description="Helical" evidence="1">
    <location>
        <begin position="96"/>
        <end position="116"/>
    </location>
</feature>
<dbReference type="RefSeq" id="WP_390364565.1">
    <property type="nucleotide sequence ID" value="NZ_JBHTKJ010000073.1"/>
</dbReference>
<keyword evidence="3" id="KW-1185">Reference proteome</keyword>
<gene>
    <name evidence="2" type="ORF">ACFQ3N_18960</name>
</gene>
<evidence type="ECO:0000256" key="1">
    <source>
        <dbReference type="SAM" id="Phobius"/>
    </source>
</evidence>
<feature type="transmembrane region" description="Helical" evidence="1">
    <location>
        <begin position="59"/>
        <end position="84"/>
    </location>
</feature>
<accession>A0ABW3LR50</accession>
<dbReference type="Proteomes" id="UP001597040">
    <property type="component" value="Unassembled WGS sequence"/>
</dbReference>
<organism evidence="2 3">
    <name type="scientific">Virgibacillus byunsanensis</name>
    <dbReference type="NCBI Taxonomy" id="570945"/>
    <lineage>
        <taxon>Bacteria</taxon>
        <taxon>Bacillati</taxon>
        <taxon>Bacillota</taxon>
        <taxon>Bacilli</taxon>
        <taxon>Bacillales</taxon>
        <taxon>Bacillaceae</taxon>
        <taxon>Virgibacillus</taxon>
    </lineage>
</organism>
<protein>
    <submittedName>
        <fullName evidence="2">CBO0543 family protein</fullName>
    </submittedName>
</protein>
<keyword evidence="1" id="KW-1133">Transmembrane helix</keyword>
<evidence type="ECO:0000313" key="2">
    <source>
        <dbReference type="EMBL" id="MFD1040460.1"/>
    </source>
</evidence>
<feature type="transmembrane region" description="Helical" evidence="1">
    <location>
        <begin position="154"/>
        <end position="172"/>
    </location>
</feature>
<sequence length="178" mass="21289">MIFSIFNEVLETNEKLVQLRIEHYFENVIFSNQWWFLIGVTIAIWIIWAFLVDKSRVKTILFVGFITSFIALLLDDIGLSLALWTYPYLLTPFSNQFQPVDLAIVPVGYMLVYQYFIRWRLFLFVLTLVSIFAIFVVEPMFIKFDLYLQLRWEHWYSGPFYIVIGIFVKWLADKVSLK</sequence>
<feature type="transmembrane region" description="Helical" evidence="1">
    <location>
        <begin position="121"/>
        <end position="142"/>
    </location>
</feature>
<evidence type="ECO:0000313" key="3">
    <source>
        <dbReference type="Proteomes" id="UP001597040"/>
    </source>
</evidence>
<name>A0ABW3LR50_9BACI</name>
<keyword evidence="1" id="KW-0812">Transmembrane</keyword>